<dbReference type="SUPFAM" id="SSF49899">
    <property type="entry name" value="Concanavalin A-like lectins/glucanases"/>
    <property type="match status" value="1"/>
</dbReference>
<evidence type="ECO:0000256" key="4">
    <source>
        <dbReference type="SAM" id="MobiDB-lite"/>
    </source>
</evidence>
<feature type="region of interest" description="Disordered" evidence="4">
    <location>
        <begin position="477"/>
        <end position="716"/>
    </location>
</feature>
<feature type="domain" description="B30.2/SPRY" evidence="5">
    <location>
        <begin position="72"/>
        <end position="268"/>
    </location>
</feature>
<dbReference type="InterPro" id="IPR001870">
    <property type="entry name" value="B30.2/SPRY"/>
</dbReference>
<feature type="compositionally biased region" description="Basic and acidic residues" evidence="4">
    <location>
        <begin position="788"/>
        <end position="801"/>
    </location>
</feature>
<evidence type="ECO:0000313" key="6">
    <source>
        <dbReference type="EMBL" id="RXW20990.1"/>
    </source>
</evidence>
<feature type="compositionally biased region" description="Acidic residues" evidence="4">
    <location>
        <begin position="857"/>
        <end position="875"/>
    </location>
</feature>
<dbReference type="Gene3D" id="2.60.120.920">
    <property type="match status" value="1"/>
</dbReference>
<comment type="caution">
    <text evidence="6">The sequence shown here is derived from an EMBL/GenBank/DDBJ whole genome shotgun (WGS) entry which is preliminary data.</text>
</comment>
<evidence type="ECO:0000259" key="5">
    <source>
        <dbReference type="PROSITE" id="PS50188"/>
    </source>
</evidence>
<feature type="compositionally biased region" description="Basic and acidic residues" evidence="4">
    <location>
        <begin position="481"/>
        <end position="493"/>
    </location>
</feature>
<organism evidence="6 7">
    <name type="scientific">Candolleomyces aberdarensis</name>
    <dbReference type="NCBI Taxonomy" id="2316362"/>
    <lineage>
        <taxon>Eukaryota</taxon>
        <taxon>Fungi</taxon>
        <taxon>Dikarya</taxon>
        <taxon>Basidiomycota</taxon>
        <taxon>Agaricomycotina</taxon>
        <taxon>Agaricomycetes</taxon>
        <taxon>Agaricomycetidae</taxon>
        <taxon>Agaricales</taxon>
        <taxon>Agaricineae</taxon>
        <taxon>Psathyrellaceae</taxon>
        <taxon>Candolleomyces</taxon>
    </lineage>
</organism>
<feature type="compositionally biased region" description="Basic and acidic residues" evidence="4">
    <location>
        <begin position="288"/>
        <end position="302"/>
    </location>
</feature>
<evidence type="ECO:0000313" key="7">
    <source>
        <dbReference type="Proteomes" id="UP000290288"/>
    </source>
</evidence>
<name>A0A4Q2DLI4_9AGAR</name>
<comment type="subcellular location">
    <subcellularLocation>
        <location evidence="1">Nucleus</location>
    </subcellularLocation>
</comment>
<dbReference type="AlphaFoldDB" id="A0A4Q2DLI4"/>
<proteinExistence type="inferred from homology"/>
<dbReference type="Pfam" id="PF00622">
    <property type="entry name" value="SPRY"/>
    <property type="match status" value="1"/>
</dbReference>
<dbReference type="InterPro" id="IPR043136">
    <property type="entry name" value="B30.2/SPRY_sf"/>
</dbReference>
<dbReference type="PANTHER" id="PTHR10598:SF0">
    <property type="entry name" value="SET1_ASH2 HISTONE METHYLTRANSFERASE COMPLEX SUBUNIT ASH2"/>
    <property type="match status" value="1"/>
</dbReference>
<sequence length="888" mass="95759">MQHQLPTLHPQHLQIQEVPQEMAQTTRTDLYSRPILSISRGPTFIPVAEDSEWYRTDYAAANRLGFRYVPAGINQPGFITPCRTIESNPTSFRISWEDRSPSLKVTKDGVGLGGSKGFRSARCNAPMREGKWYLEVKIEVGGGERVGEAAESKKEGSHVRLGWGRREAPLNGPVGLDGYSYGFRDRTGEKVALSRPRPYGKPFKSGDVVGMYISLPPLRQPSKKDPHDPAHLHRERIPIDLKGQEVFEILEYPVSKEMSALMEEPTKANNSASLPSTNTKKPTTGAKLPDRSNPPDKEKAKDTTPPLRPLPILESSRIAFFVNGECQGIAFQDLYDFLPLHQTSEQRKGKSGRRAKEGVKEHRENPFDDGTLGYYPMISVFNDAFVRVNPGPDFAFPPPPDIDALLDGRPQPEPPQPETISPIKQEPESASLDMKMDIDEDTKPIISSTPDHQTWRPAIERYPEFMQEQWALDALEEDEAKAEFEKQKAREEAGISSKNTKGRKSEGTTKKATKAGTGNKKKKTGTPQPDATSKAGTPAPDEAAGKAETTARVKKRSKKAEGQATLGVAASHVPPEAPTPRSATETPAGTPPPPSISSTAAAAAAAHLLLHHHAVGRQDLSNRPSPSPLRQSTAYRDMSEDDDGSGHKKDKGFLPVPPPPPPASHGPPRSRAPPGSKEGRQRAAAAAAAAHASTVASNTSPTSRTITSPVAPSPSSLMSLAAVTGSAAGFPSTSTASYSSKALSATREFTSPAPAQGHQYGGRVVEMSSSSKPGASGGYFNEFLGGRATEDTDVRADSVRLEEEEEEGGGASEYGFTVEEEEDDDRASVPAYEEEEGATTDGDSIYPYDAAHRDDVEMAGEESDDGGETGVDDVEGYERGETEVSFAG</sequence>
<dbReference type="CDD" id="cd12872">
    <property type="entry name" value="SPRY_Ash2"/>
    <property type="match status" value="1"/>
</dbReference>
<feature type="region of interest" description="Disordered" evidence="4">
    <location>
        <begin position="345"/>
        <end position="365"/>
    </location>
</feature>
<accession>A0A4Q2DLI4</accession>
<feature type="compositionally biased region" description="Low complexity" evidence="4">
    <location>
        <begin position="666"/>
        <end position="675"/>
    </location>
</feature>
<dbReference type="InterPro" id="IPR003877">
    <property type="entry name" value="SPRY_dom"/>
</dbReference>
<reference evidence="6 7" key="1">
    <citation type="submission" date="2019-01" db="EMBL/GenBank/DDBJ databases">
        <title>Draft genome sequence of Psathyrella aberdarensis IHI B618.</title>
        <authorList>
            <person name="Buettner E."/>
            <person name="Kellner H."/>
        </authorList>
    </citation>
    <scope>NUCLEOTIDE SEQUENCE [LARGE SCALE GENOMIC DNA]</scope>
    <source>
        <strain evidence="6 7">IHI B618</strain>
    </source>
</reference>
<dbReference type="EMBL" id="SDEE01000125">
    <property type="protein sequence ID" value="RXW20990.1"/>
    <property type="molecule type" value="Genomic_DNA"/>
</dbReference>
<feature type="region of interest" description="Disordered" evidence="4">
    <location>
        <begin position="262"/>
        <end position="309"/>
    </location>
</feature>
<feature type="region of interest" description="Disordered" evidence="4">
    <location>
        <begin position="749"/>
        <end position="888"/>
    </location>
</feature>
<evidence type="ECO:0000256" key="3">
    <source>
        <dbReference type="ARBA" id="ARBA00038149"/>
    </source>
</evidence>
<feature type="compositionally biased region" description="Polar residues" evidence="4">
    <location>
        <begin position="619"/>
        <end position="634"/>
    </location>
</feature>
<evidence type="ECO:0000256" key="2">
    <source>
        <dbReference type="ARBA" id="ARBA00023242"/>
    </source>
</evidence>
<dbReference type="GO" id="GO:0000976">
    <property type="term" value="F:transcription cis-regulatory region binding"/>
    <property type="evidence" value="ECO:0007669"/>
    <property type="project" value="TreeGrafter"/>
</dbReference>
<evidence type="ECO:0000256" key="1">
    <source>
        <dbReference type="ARBA" id="ARBA00004123"/>
    </source>
</evidence>
<dbReference type="InterPro" id="IPR037353">
    <property type="entry name" value="ASH2"/>
</dbReference>
<dbReference type="STRING" id="2316362.A0A4Q2DLI4"/>
<feature type="compositionally biased region" description="Low complexity" evidence="4">
    <location>
        <begin position="683"/>
        <end position="692"/>
    </location>
</feature>
<feature type="compositionally biased region" description="Low complexity" evidence="4">
    <location>
        <begin position="596"/>
        <end position="608"/>
    </location>
</feature>
<dbReference type="Proteomes" id="UP000290288">
    <property type="component" value="Unassembled WGS sequence"/>
</dbReference>
<dbReference type="PANTHER" id="PTHR10598">
    <property type="entry name" value="SET1/ASH2 HISTONE METHYLTRANSFERASE COMPLEX SUBUNIT ASH2"/>
    <property type="match status" value="1"/>
</dbReference>
<feature type="region of interest" description="Disordered" evidence="4">
    <location>
        <begin position="392"/>
        <end position="429"/>
    </location>
</feature>
<keyword evidence="7" id="KW-1185">Reference proteome</keyword>
<dbReference type="InterPro" id="IPR013320">
    <property type="entry name" value="ConA-like_dom_sf"/>
</dbReference>
<keyword evidence="2" id="KW-0539">Nucleus</keyword>
<feature type="compositionally biased region" description="Polar residues" evidence="4">
    <location>
        <begin position="267"/>
        <end position="282"/>
    </location>
</feature>
<feature type="compositionally biased region" description="Pro residues" evidence="4">
    <location>
        <begin position="655"/>
        <end position="665"/>
    </location>
</feature>
<gene>
    <name evidence="6" type="ORF">EST38_g4861</name>
</gene>
<comment type="similarity">
    <text evidence="3">Belongs to the cclA family.</text>
</comment>
<feature type="compositionally biased region" description="Polar residues" evidence="4">
    <location>
        <begin position="694"/>
        <end position="707"/>
    </location>
</feature>
<dbReference type="SMART" id="SM00449">
    <property type="entry name" value="SPRY"/>
    <property type="match status" value="1"/>
</dbReference>
<protein>
    <recommendedName>
        <fullName evidence="5">B30.2/SPRY domain-containing protein</fullName>
    </recommendedName>
</protein>
<dbReference type="OrthoDB" id="10266026at2759"/>
<dbReference type="GO" id="GO:0048188">
    <property type="term" value="C:Set1C/COMPASS complex"/>
    <property type="evidence" value="ECO:0007669"/>
    <property type="project" value="InterPro"/>
</dbReference>
<dbReference type="PROSITE" id="PS50188">
    <property type="entry name" value="B302_SPRY"/>
    <property type="match status" value="1"/>
</dbReference>